<dbReference type="AlphaFoldDB" id="A0AAE2MRK3"/>
<evidence type="ECO:0000259" key="4">
    <source>
        <dbReference type="Pfam" id="PF13377"/>
    </source>
</evidence>
<evidence type="ECO:0000256" key="3">
    <source>
        <dbReference type="ARBA" id="ARBA00023163"/>
    </source>
</evidence>
<dbReference type="Gene3D" id="3.40.50.2300">
    <property type="match status" value="2"/>
</dbReference>
<reference evidence="5 6" key="1">
    <citation type="submission" date="2020-08" db="EMBL/GenBank/DDBJ databases">
        <title>Genomic Encyclopedia of Type Strains, Phase IV (KMG-V): Genome sequencing to study the core and pangenomes of soil and plant-associated prokaryotes.</title>
        <authorList>
            <person name="Whitman W."/>
        </authorList>
    </citation>
    <scope>NUCLEOTIDE SEQUENCE [LARGE SCALE GENOMIC DNA]</scope>
    <source>
        <strain evidence="5 6">SEMIA 415</strain>
    </source>
</reference>
<dbReference type="PANTHER" id="PTHR30146">
    <property type="entry name" value="LACI-RELATED TRANSCRIPTIONAL REPRESSOR"/>
    <property type="match status" value="1"/>
</dbReference>
<keyword evidence="3" id="KW-0804">Transcription</keyword>
<dbReference type="GO" id="GO:0000976">
    <property type="term" value="F:transcription cis-regulatory region binding"/>
    <property type="evidence" value="ECO:0007669"/>
    <property type="project" value="TreeGrafter"/>
</dbReference>
<sequence length="99" mass="10556">MFCWSDLDAITLLSLAMEMGVRVPEDLAVIGYDNSSTAALGLVNLASIDQSGRELGQVATRALISRIEGRGAAEHILQIPSLVSRNSLAGSEDTKQGRR</sequence>
<keyword evidence="1" id="KW-0805">Transcription regulation</keyword>
<evidence type="ECO:0000313" key="5">
    <source>
        <dbReference type="EMBL" id="MBB4294197.1"/>
    </source>
</evidence>
<evidence type="ECO:0000256" key="1">
    <source>
        <dbReference type="ARBA" id="ARBA00023015"/>
    </source>
</evidence>
<gene>
    <name evidence="5" type="ORF">GGE16_006296</name>
</gene>
<organism evidence="5 6">
    <name type="scientific">Rhizobium leguminosarum</name>
    <dbReference type="NCBI Taxonomy" id="384"/>
    <lineage>
        <taxon>Bacteria</taxon>
        <taxon>Pseudomonadati</taxon>
        <taxon>Pseudomonadota</taxon>
        <taxon>Alphaproteobacteria</taxon>
        <taxon>Hyphomicrobiales</taxon>
        <taxon>Rhizobiaceae</taxon>
        <taxon>Rhizobium/Agrobacterium group</taxon>
        <taxon>Rhizobium</taxon>
    </lineage>
</organism>
<feature type="domain" description="Transcriptional regulator LacI/GalR-like sensor" evidence="4">
    <location>
        <begin position="2"/>
        <end position="87"/>
    </location>
</feature>
<dbReference type="Proteomes" id="UP000538507">
    <property type="component" value="Unassembled WGS sequence"/>
</dbReference>
<dbReference type="Pfam" id="PF13377">
    <property type="entry name" value="Peripla_BP_3"/>
    <property type="match status" value="1"/>
</dbReference>
<proteinExistence type="predicted"/>
<name>A0AAE2MRK3_RHILE</name>
<protein>
    <submittedName>
        <fullName evidence="5">DNA-binding LacI/PurR family transcriptional regulator</fullName>
    </submittedName>
</protein>
<dbReference type="PANTHER" id="PTHR30146:SF153">
    <property type="entry name" value="LACTOSE OPERON REPRESSOR"/>
    <property type="match status" value="1"/>
</dbReference>
<dbReference type="InterPro" id="IPR046335">
    <property type="entry name" value="LacI/GalR-like_sensor"/>
</dbReference>
<dbReference type="SUPFAM" id="SSF53822">
    <property type="entry name" value="Periplasmic binding protein-like I"/>
    <property type="match status" value="1"/>
</dbReference>
<evidence type="ECO:0000313" key="6">
    <source>
        <dbReference type="Proteomes" id="UP000538507"/>
    </source>
</evidence>
<evidence type="ECO:0000256" key="2">
    <source>
        <dbReference type="ARBA" id="ARBA00023125"/>
    </source>
</evidence>
<comment type="caution">
    <text evidence="5">The sequence shown here is derived from an EMBL/GenBank/DDBJ whole genome shotgun (WGS) entry which is preliminary data.</text>
</comment>
<dbReference type="EMBL" id="JACIGO010000014">
    <property type="protein sequence ID" value="MBB4294197.1"/>
    <property type="molecule type" value="Genomic_DNA"/>
</dbReference>
<keyword evidence="2 5" id="KW-0238">DNA-binding</keyword>
<accession>A0AAE2MRK3</accession>
<dbReference type="InterPro" id="IPR028082">
    <property type="entry name" value="Peripla_BP_I"/>
</dbReference>
<dbReference type="GO" id="GO:0003700">
    <property type="term" value="F:DNA-binding transcription factor activity"/>
    <property type="evidence" value="ECO:0007669"/>
    <property type="project" value="TreeGrafter"/>
</dbReference>